<evidence type="ECO:0000256" key="6">
    <source>
        <dbReference type="ARBA" id="ARBA00023004"/>
    </source>
</evidence>
<proteinExistence type="inferred from homology"/>
<gene>
    <name evidence="8" type="ORF">G9H71_14955</name>
</gene>
<sequence>MSNTPRDRLPDSTPALLAQGYGFLERRLLRRGREVAEARLLLQRTTLLSGAEAARLVYDPGKFVRAGAMPRVVQKTLIGVGGVQSLDGDEFRARKAMFLSLLGPERAPEVAGEFTTAWRAAVPRWEAAGQVVLLDVAAEVLCRAVCRWAGVALPEQDVRRRTLGLRALIECEGDPRLGYVRSRLARRRCEAWAAGLVEQVRGRGAYPDEGTVLRTIAEFRGADGKLLDARTAAVELLNVLRPTVAIARYIALVALALHGHPRWLAALRASDADVVPFVQEVRRYYPFFPAIPARAREHLRWRGVEVPAGRRVMLDVHGTNLDPRSWDRPDEFRPERFRAWADDAYAFIPQGGGDHATGHRCPGEWVTVEVLAATVRLLTREMEYAVPPQDLRVSMRRLPTGPRSGFVLSGVRPVVSA</sequence>
<dbReference type="InterPro" id="IPR036396">
    <property type="entry name" value="Cyt_P450_sf"/>
</dbReference>
<dbReference type="RefSeq" id="WP_166283221.1">
    <property type="nucleotide sequence ID" value="NZ_JAANNP010000015.1"/>
</dbReference>
<evidence type="ECO:0000256" key="7">
    <source>
        <dbReference type="ARBA" id="ARBA00023033"/>
    </source>
</evidence>
<evidence type="ECO:0000256" key="4">
    <source>
        <dbReference type="ARBA" id="ARBA00022723"/>
    </source>
</evidence>
<keyword evidence="6" id="KW-0408">Iron</keyword>
<dbReference type="EMBL" id="JAANNP010000015">
    <property type="protein sequence ID" value="NHC15086.1"/>
    <property type="molecule type" value="Genomic_DNA"/>
</dbReference>
<evidence type="ECO:0000256" key="5">
    <source>
        <dbReference type="ARBA" id="ARBA00023002"/>
    </source>
</evidence>
<dbReference type="Gene3D" id="1.10.630.10">
    <property type="entry name" value="Cytochrome P450"/>
    <property type="match status" value="1"/>
</dbReference>
<accession>A0ABX0GVY1</accession>
<keyword evidence="5" id="KW-0560">Oxidoreductase</keyword>
<dbReference type="SUPFAM" id="SSF48264">
    <property type="entry name" value="Cytochrome P450"/>
    <property type="match status" value="1"/>
</dbReference>
<dbReference type="Pfam" id="PF00067">
    <property type="entry name" value="p450"/>
    <property type="match status" value="1"/>
</dbReference>
<keyword evidence="3" id="KW-0349">Heme</keyword>
<comment type="cofactor">
    <cofactor evidence="1">
        <name>heme</name>
        <dbReference type="ChEBI" id="CHEBI:30413"/>
    </cofactor>
</comment>
<comment type="similarity">
    <text evidence="2">Belongs to the cytochrome P450 family.</text>
</comment>
<dbReference type="PANTHER" id="PTHR24286">
    <property type="entry name" value="CYTOCHROME P450 26"/>
    <property type="match status" value="1"/>
</dbReference>
<evidence type="ECO:0000313" key="8">
    <source>
        <dbReference type="EMBL" id="NHC15086.1"/>
    </source>
</evidence>
<dbReference type="PANTHER" id="PTHR24286:SF24">
    <property type="entry name" value="LANOSTEROL 14-ALPHA DEMETHYLASE"/>
    <property type="match status" value="1"/>
</dbReference>
<name>A0ABX0GVY1_9ACTN</name>
<organism evidence="8 9">
    <name type="scientific">Motilibacter deserti</name>
    <dbReference type="NCBI Taxonomy" id="2714956"/>
    <lineage>
        <taxon>Bacteria</taxon>
        <taxon>Bacillati</taxon>
        <taxon>Actinomycetota</taxon>
        <taxon>Actinomycetes</taxon>
        <taxon>Motilibacterales</taxon>
        <taxon>Motilibacteraceae</taxon>
        <taxon>Motilibacter</taxon>
    </lineage>
</organism>
<reference evidence="8 9" key="1">
    <citation type="submission" date="2020-03" db="EMBL/GenBank/DDBJ databases">
        <title>Two novel Motilibacter sp.</title>
        <authorList>
            <person name="Liu S."/>
        </authorList>
    </citation>
    <scope>NUCLEOTIDE SEQUENCE [LARGE SCALE GENOMIC DNA]</scope>
    <source>
        <strain evidence="8 9">E257</strain>
    </source>
</reference>
<evidence type="ECO:0000256" key="1">
    <source>
        <dbReference type="ARBA" id="ARBA00001971"/>
    </source>
</evidence>
<keyword evidence="7" id="KW-0503">Monooxygenase</keyword>
<dbReference type="CDD" id="cd11067">
    <property type="entry name" value="CYP152"/>
    <property type="match status" value="1"/>
</dbReference>
<dbReference type="InterPro" id="IPR001128">
    <property type="entry name" value="Cyt_P450"/>
</dbReference>
<evidence type="ECO:0000256" key="3">
    <source>
        <dbReference type="ARBA" id="ARBA00022617"/>
    </source>
</evidence>
<evidence type="ECO:0000256" key="2">
    <source>
        <dbReference type="ARBA" id="ARBA00010617"/>
    </source>
</evidence>
<evidence type="ECO:0000313" key="9">
    <source>
        <dbReference type="Proteomes" id="UP000800981"/>
    </source>
</evidence>
<comment type="caution">
    <text evidence="8">The sequence shown here is derived from an EMBL/GenBank/DDBJ whole genome shotgun (WGS) entry which is preliminary data.</text>
</comment>
<keyword evidence="4" id="KW-0479">Metal-binding</keyword>
<dbReference type="Proteomes" id="UP000800981">
    <property type="component" value="Unassembled WGS sequence"/>
</dbReference>
<keyword evidence="9" id="KW-1185">Reference proteome</keyword>
<protein>
    <submittedName>
        <fullName evidence="8">Cytochrome P450</fullName>
    </submittedName>
</protein>